<evidence type="ECO:0000313" key="6">
    <source>
        <dbReference type="EMBL" id="GGH93309.1"/>
    </source>
</evidence>
<dbReference type="PANTHER" id="PTHR30055">
    <property type="entry name" value="HTH-TYPE TRANSCRIPTIONAL REGULATOR RUTR"/>
    <property type="match status" value="1"/>
</dbReference>
<keyword evidence="1" id="KW-0805">Transcription regulation</keyword>
<feature type="DNA-binding region" description="H-T-H motif" evidence="4">
    <location>
        <begin position="38"/>
        <end position="57"/>
    </location>
</feature>
<dbReference type="PANTHER" id="PTHR30055:SF234">
    <property type="entry name" value="HTH-TYPE TRANSCRIPTIONAL REGULATOR BETI"/>
    <property type="match status" value="1"/>
</dbReference>
<reference evidence="6" key="2">
    <citation type="submission" date="2020-09" db="EMBL/GenBank/DDBJ databases">
        <authorList>
            <person name="Sun Q."/>
            <person name="Zhou Y."/>
        </authorList>
    </citation>
    <scope>NUCLEOTIDE SEQUENCE</scope>
    <source>
        <strain evidence="6">CGMCC 1.14984</strain>
    </source>
</reference>
<evidence type="ECO:0000256" key="2">
    <source>
        <dbReference type="ARBA" id="ARBA00023125"/>
    </source>
</evidence>
<gene>
    <name evidence="6" type="ORF">GCM10011355_04840</name>
</gene>
<dbReference type="EMBL" id="BMGZ01000001">
    <property type="protein sequence ID" value="GGH93309.1"/>
    <property type="molecule type" value="Genomic_DNA"/>
</dbReference>
<proteinExistence type="predicted"/>
<dbReference type="Gene3D" id="1.10.10.60">
    <property type="entry name" value="Homeodomain-like"/>
    <property type="match status" value="1"/>
</dbReference>
<accession>A0A8J3EQA4</accession>
<dbReference type="GO" id="GO:0003700">
    <property type="term" value="F:DNA-binding transcription factor activity"/>
    <property type="evidence" value="ECO:0007669"/>
    <property type="project" value="TreeGrafter"/>
</dbReference>
<dbReference type="Gene3D" id="1.10.357.10">
    <property type="entry name" value="Tetracycline Repressor, domain 2"/>
    <property type="match status" value="1"/>
</dbReference>
<reference evidence="6" key="1">
    <citation type="journal article" date="2014" name="Int. J. Syst. Evol. Microbiol.">
        <title>Complete genome sequence of Corynebacterium casei LMG S-19264T (=DSM 44701T), isolated from a smear-ripened cheese.</title>
        <authorList>
            <consortium name="US DOE Joint Genome Institute (JGI-PGF)"/>
            <person name="Walter F."/>
            <person name="Albersmeier A."/>
            <person name="Kalinowski J."/>
            <person name="Ruckert C."/>
        </authorList>
    </citation>
    <scope>NUCLEOTIDE SEQUENCE</scope>
    <source>
        <strain evidence="6">CGMCC 1.14984</strain>
    </source>
</reference>
<dbReference type="InterPro" id="IPR001647">
    <property type="entry name" value="HTH_TetR"/>
</dbReference>
<dbReference type="SUPFAM" id="SSF46689">
    <property type="entry name" value="Homeodomain-like"/>
    <property type="match status" value="1"/>
</dbReference>
<protein>
    <submittedName>
        <fullName evidence="6">TetR family transcriptional regulator</fullName>
    </submittedName>
</protein>
<dbReference type="PROSITE" id="PS50977">
    <property type="entry name" value="HTH_TETR_2"/>
    <property type="match status" value="1"/>
</dbReference>
<organism evidence="6 7">
    <name type="scientific">Aquisalinus luteolus</name>
    <dbReference type="NCBI Taxonomy" id="1566827"/>
    <lineage>
        <taxon>Bacteria</taxon>
        <taxon>Pseudomonadati</taxon>
        <taxon>Pseudomonadota</taxon>
        <taxon>Alphaproteobacteria</taxon>
        <taxon>Parvularculales</taxon>
        <taxon>Parvularculaceae</taxon>
        <taxon>Aquisalinus</taxon>
    </lineage>
</organism>
<dbReference type="RefSeq" id="WP_205967345.1">
    <property type="nucleotide sequence ID" value="NZ_BMGZ01000001.1"/>
</dbReference>
<keyword evidence="2 4" id="KW-0238">DNA-binding</keyword>
<evidence type="ECO:0000256" key="1">
    <source>
        <dbReference type="ARBA" id="ARBA00023015"/>
    </source>
</evidence>
<evidence type="ECO:0000256" key="3">
    <source>
        <dbReference type="ARBA" id="ARBA00023163"/>
    </source>
</evidence>
<dbReference type="Proteomes" id="UP000621856">
    <property type="component" value="Unassembled WGS sequence"/>
</dbReference>
<name>A0A8J3EQA4_9PROT</name>
<dbReference type="Pfam" id="PF00440">
    <property type="entry name" value="TetR_N"/>
    <property type="match status" value="1"/>
</dbReference>
<dbReference type="InterPro" id="IPR009057">
    <property type="entry name" value="Homeodomain-like_sf"/>
</dbReference>
<dbReference type="InterPro" id="IPR041490">
    <property type="entry name" value="KstR2_TetR_C"/>
</dbReference>
<dbReference type="InterPro" id="IPR036271">
    <property type="entry name" value="Tet_transcr_reg_TetR-rel_C_sf"/>
</dbReference>
<evidence type="ECO:0000259" key="5">
    <source>
        <dbReference type="PROSITE" id="PS50977"/>
    </source>
</evidence>
<dbReference type="SUPFAM" id="SSF48498">
    <property type="entry name" value="Tetracyclin repressor-like, C-terminal domain"/>
    <property type="match status" value="1"/>
</dbReference>
<dbReference type="GO" id="GO:0000976">
    <property type="term" value="F:transcription cis-regulatory region binding"/>
    <property type="evidence" value="ECO:0007669"/>
    <property type="project" value="TreeGrafter"/>
</dbReference>
<dbReference type="Pfam" id="PF17932">
    <property type="entry name" value="TetR_C_24"/>
    <property type="match status" value="1"/>
</dbReference>
<evidence type="ECO:0000313" key="7">
    <source>
        <dbReference type="Proteomes" id="UP000621856"/>
    </source>
</evidence>
<comment type="caution">
    <text evidence="6">The sequence shown here is derived from an EMBL/GenBank/DDBJ whole genome shotgun (WGS) entry which is preliminary data.</text>
</comment>
<feature type="domain" description="HTH tetR-type" evidence="5">
    <location>
        <begin position="15"/>
        <end position="75"/>
    </location>
</feature>
<dbReference type="PRINTS" id="PR00455">
    <property type="entry name" value="HTHTETR"/>
</dbReference>
<sequence>MPDASSIPEKKSPGAEMRRRILDAAALSLAENGYQATTLRGIADVAGLKAGSIYYHFASKEQITVEILNEGVEYVSDAVSRAVDALPPDAEGRTVLKAAIDAHLSALSAHKAYTRASIRCFSMVPEDIREQTIETRRDFDGIWLDTLKRARSHGSLTGHTDLREVHRIILGALNWTIEKRGGPSTRDHALSETLLSLLAS</sequence>
<dbReference type="AlphaFoldDB" id="A0A8J3EQA4"/>
<dbReference type="InterPro" id="IPR050109">
    <property type="entry name" value="HTH-type_TetR-like_transc_reg"/>
</dbReference>
<evidence type="ECO:0000256" key="4">
    <source>
        <dbReference type="PROSITE-ProRule" id="PRU00335"/>
    </source>
</evidence>
<keyword evidence="3" id="KW-0804">Transcription</keyword>